<dbReference type="InterPro" id="IPR008995">
    <property type="entry name" value="Mo/tungstate-bd_C_term_dom"/>
</dbReference>
<keyword evidence="9" id="KW-0472">Membrane</keyword>
<reference evidence="13" key="1">
    <citation type="submission" date="2020-09" db="EMBL/GenBank/DDBJ databases">
        <title>Genome seq and assembly of Tianweitania sp.</title>
        <authorList>
            <person name="Chhetri G."/>
        </authorList>
    </citation>
    <scope>NUCLEOTIDE SEQUENCE</scope>
    <source>
        <strain evidence="13">Rool2</strain>
    </source>
</reference>
<dbReference type="PROSITE" id="PS50893">
    <property type="entry name" value="ABC_TRANSPORTER_2"/>
    <property type="match status" value="1"/>
</dbReference>
<evidence type="ECO:0000256" key="3">
    <source>
        <dbReference type="ARBA" id="ARBA00022475"/>
    </source>
</evidence>
<keyword evidence="14" id="KW-1185">Reference proteome</keyword>
<name>A0A8J6PEM0_9HYPH</name>
<dbReference type="RefSeq" id="WP_188162925.1">
    <property type="nucleotide sequence ID" value="NZ_JACVVX010000001.1"/>
</dbReference>
<keyword evidence="3" id="KW-1003">Cell membrane</keyword>
<evidence type="ECO:0000256" key="2">
    <source>
        <dbReference type="ARBA" id="ARBA00022448"/>
    </source>
</evidence>
<dbReference type="InterPro" id="IPR005116">
    <property type="entry name" value="Transp-assoc_OB_typ1"/>
</dbReference>
<organism evidence="13 14">
    <name type="scientific">Oryzicola mucosus</name>
    <dbReference type="NCBI Taxonomy" id="2767425"/>
    <lineage>
        <taxon>Bacteria</taxon>
        <taxon>Pseudomonadati</taxon>
        <taxon>Pseudomonadota</taxon>
        <taxon>Alphaproteobacteria</taxon>
        <taxon>Hyphomicrobiales</taxon>
        <taxon>Phyllobacteriaceae</taxon>
        <taxon>Oryzicola</taxon>
    </lineage>
</organism>
<evidence type="ECO:0000256" key="10">
    <source>
        <dbReference type="PROSITE-ProRule" id="PRU01213"/>
    </source>
</evidence>
<gene>
    <name evidence="13" type="primary">modC</name>
    <name evidence="13" type="ORF">ICI42_02340</name>
</gene>
<evidence type="ECO:0000256" key="5">
    <source>
        <dbReference type="ARBA" id="ARBA00022519"/>
    </source>
</evidence>
<dbReference type="InterPro" id="IPR050334">
    <property type="entry name" value="Molybdenum_import_ModC"/>
</dbReference>
<dbReference type="GO" id="GO:0016887">
    <property type="term" value="F:ATP hydrolysis activity"/>
    <property type="evidence" value="ECO:0007669"/>
    <property type="project" value="InterPro"/>
</dbReference>
<dbReference type="InterPro" id="IPR011868">
    <property type="entry name" value="ModC_ABC_ATP-bd"/>
</dbReference>
<dbReference type="InterPro" id="IPR017871">
    <property type="entry name" value="ABC_transporter-like_CS"/>
</dbReference>
<dbReference type="PROSITE" id="PS00211">
    <property type="entry name" value="ABC_TRANSPORTER_1"/>
    <property type="match status" value="1"/>
</dbReference>
<dbReference type="PANTHER" id="PTHR43514:SF4">
    <property type="entry name" value="ABC TRANSPORTER I FAMILY MEMBER 10"/>
    <property type="match status" value="1"/>
</dbReference>
<dbReference type="SMART" id="SM00382">
    <property type="entry name" value="AAA"/>
    <property type="match status" value="1"/>
</dbReference>
<dbReference type="GO" id="GO:0140359">
    <property type="term" value="F:ABC-type transporter activity"/>
    <property type="evidence" value="ECO:0007669"/>
    <property type="project" value="InterPro"/>
</dbReference>
<dbReference type="InterPro" id="IPR027417">
    <property type="entry name" value="P-loop_NTPase"/>
</dbReference>
<evidence type="ECO:0000256" key="4">
    <source>
        <dbReference type="ARBA" id="ARBA00022505"/>
    </source>
</evidence>
<keyword evidence="4 10" id="KW-0500">Molybdenum</keyword>
<dbReference type="GO" id="GO:0016020">
    <property type="term" value="C:membrane"/>
    <property type="evidence" value="ECO:0007669"/>
    <property type="project" value="InterPro"/>
</dbReference>
<dbReference type="PANTHER" id="PTHR43514">
    <property type="entry name" value="ABC TRANSPORTER I FAMILY MEMBER 10"/>
    <property type="match status" value="1"/>
</dbReference>
<dbReference type="AlphaFoldDB" id="A0A8J6PEM0"/>
<dbReference type="Pfam" id="PF00005">
    <property type="entry name" value="ABC_tran"/>
    <property type="match status" value="1"/>
</dbReference>
<protein>
    <submittedName>
        <fullName evidence="13">Molybdenum ABC transporter ATP-binding protein</fullName>
    </submittedName>
</protein>
<evidence type="ECO:0000259" key="12">
    <source>
        <dbReference type="PROSITE" id="PS51866"/>
    </source>
</evidence>
<accession>A0A8J6PEM0</accession>
<evidence type="ECO:0000313" key="13">
    <source>
        <dbReference type="EMBL" id="MBD0413494.1"/>
    </source>
</evidence>
<evidence type="ECO:0000256" key="9">
    <source>
        <dbReference type="ARBA" id="ARBA00023136"/>
    </source>
</evidence>
<keyword evidence="2" id="KW-0813">Transport</keyword>
<evidence type="ECO:0000259" key="11">
    <source>
        <dbReference type="PROSITE" id="PS50893"/>
    </source>
</evidence>
<keyword evidence="6" id="KW-0547">Nucleotide-binding</keyword>
<evidence type="ECO:0000256" key="1">
    <source>
        <dbReference type="ARBA" id="ARBA00005417"/>
    </source>
</evidence>
<proteinExistence type="inferred from homology"/>
<dbReference type="NCBIfam" id="TIGR02142">
    <property type="entry name" value="modC_ABC"/>
    <property type="match status" value="1"/>
</dbReference>
<feature type="domain" description="ABC transporter" evidence="11">
    <location>
        <begin position="2"/>
        <end position="233"/>
    </location>
</feature>
<dbReference type="GO" id="GO:0015098">
    <property type="term" value="F:molybdate ion transmembrane transporter activity"/>
    <property type="evidence" value="ECO:0007669"/>
    <property type="project" value="InterPro"/>
</dbReference>
<comment type="caution">
    <text evidence="13">The sequence shown here is derived from an EMBL/GenBank/DDBJ whole genome shotgun (WGS) entry which is preliminary data.</text>
</comment>
<comment type="similarity">
    <text evidence="1">Belongs to the ABC transporter superfamily.</text>
</comment>
<dbReference type="SUPFAM" id="SSF52540">
    <property type="entry name" value="P-loop containing nucleoside triphosphate hydrolases"/>
    <property type="match status" value="1"/>
</dbReference>
<dbReference type="InterPro" id="IPR003439">
    <property type="entry name" value="ABC_transporter-like_ATP-bd"/>
</dbReference>
<feature type="domain" description="Mop" evidence="12">
    <location>
        <begin position="293"/>
        <end position="359"/>
    </location>
</feature>
<dbReference type="Gene3D" id="2.40.50.100">
    <property type="match status" value="1"/>
</dbReference>
<evidence type="ECO:0000256" key="7">
    <source>
        <dbReference type="ARBA" id="ARBA00022840"/>
    </source>
</evidence>
<dbReference type="PROSITE" id="PS51866">
    <property type="entry name" value="MOP"/>
    <property type="match status" value="1"/>
</dbReference>
<dbReference type="InterPro" id="IPR004606">
    <property type="entry name" value="Mop_domain"/>
</dbReference>
<dbReference type="InterPro" id="IPR003593">
    <property type="entry name" value="AAA+_ATPase"/>
</dbReference>
<dbReference type="SUPFAM" id="SSF50331">
    <property type="entry name" value="MOP-like"/>
    <property type="match status" value="1"/>
</dbReference>
<dbReference type="GO" id="GO:0005524">
    <property type="term" value="F:ATP binding"/>
    <property type="evidence" value="ECO:0007669"/>
    <property type="project" value="UniProtKB-KW"/>
</dbReference>
<keyword evidence="7 13" id="KW-0067">ATP-binding</keyword>
<dbReference type="EMBL" id="JACVVX010000001">
    <property type="protein sequence ID" value="MBD0413494.1"/>
    <property type="molecule type" value="Genomic_DNA"/>
</dbReference>
<dbReference type="Proteomes" id="UP000643405">
    <property type="component" value="Unassembled WGS sequence"/>
</dbReference>
<keyword evidence="5" id="KW-0997">Cell inner membrane</keyword>
<evidence type="ECO:0000256" key="6">
    <source>
        <dbReference type="ARBA" id="ARBA00022741"/>
    </source>
</evidence>
<dbReference type="Gene3D" id="3.40.50.300">
    <property type="entry name" value="P-loop containing nucleotide triphosphate hydrolases"/>
    <property type="match status" value="1"/>
</dbReference>
<evidence type="ECO:0000256" key="8">
    <source>
        <dbReference type="ARBA" id="ARBA00022967"/>
    </source>
</evidence>
<keyword evidence="8" id="KW-1278">Translocase</keyword>
<dbReference type="Pfam" id="PF03459">
    <property type="entry name" value="TOBE"/>
    <property type="match status" value="1"/>
</dbReference>
<sequence length="370" mass="39135">MSLSVDISHSQGAFRLQAAFESPGRLTALFGPSGSGKTSLVNIIGGLVKPESGRIAVDGRVLVDRKAGIFLPRHKRRIGYVFQDARLFPHLTVSQNLRYGRWFTPPSERYADIDAVVGLLGIGQLMERRPNLLSGGEKQRVAIGRALLASPRLILMDEPLAALDDARKAEILPYIERLRDEAKVPIVYVSHSIAEVARLATDVVILSDGKVAAAGPASEVLQKLDLLPAGERGEGGALLEMTVAEQDAGHAITVLRSAAGDIRVPVFGGAVGQRVRIRIRARDVIVATQKPEGLSALNIVAGTVASVREGEGAHADIGIDCGGQTVLARITGLSLRTLGLRVGQPVYAVIKTVSFEPGTVAAGLNGEHSG</sequence>
<evidence type="ECO:0000313" key="14">
    <source>
        <dbReference type="Proteomes" id="UP000643405"/>
    </source>
</evidence>